<name>A0A9J7AX72_9PROT</name>
<evidence type="ECO:0000256" key="2">
    <source>
        <dbReference type="ARBA" id="ARBA00029447"/>
    </source>
</evidence>
<protein>
    <submittedName>
        <fullName evidence="8">Methyl-accepting chemotaxis protein</fullName>
    </submittedName>
</protein>
<dbReference type="Gene3D" id="1.10.287.950">
    <property type="entry name" value="Methyl-accepting chemotaxis protein"/>
    <property type="match status" value="1"/>
</dbReference>
<keyword evidence="5" id="KW-0812">Transmembrane</keyword>
<dbReference type="CDD" id="cd06225">
    <property type="entry name" value="HAMP"/>
    <property type="match status" value="1"/>
</dbReference>
<dbReference type="GO" id="GO:0016020">
    <property type="term" value="C:membrane"/>
    <property type="evidence" value="ECO:0007669"/>
    <property type="project" value="InterPro"/>
</dbReference>
<dbReference type="KEGG" id="naci:NUH88_09775"/>
<dbReference type="PANTHER" id="PTHR32089:SF112">
    <property type="entry name" value="LYSOZYME-LIKE PROTEIN-RELATED"/>
    <property type="match status" value="1"/>
</dbReference>
<sequence length="874" mass="92492">MDQAIDSDGEIDVPDEAEEKRPVRRRSIGVGGKLYMALSGITLITIAAAVISIFAFTTLQKTLDQFTGTSIPAIKDSMALANASSNIAATAPALVSAATQEERDAIQADMQGGIEQLRARLDQMAFIDDAARTSLSGLIGEIESSLTELQAQISLRNELRIALDTTSANLRKEQRLFVSGALPLVRQASDTLQQRGQTAIVTSGDAVENLLSQEMIQLEAGLRTAAQGYEMLSVIALSATAETDAEVDAIERHFKETAGQINDAVNMLDDSDAAYDLRQIGLKLIFFGKGSKSVFDLRKAELAGEDANGQRRDRIDAEVAKVTEAFKGSIDPVINEATARLNAGGAGLVENIKDSISKLIHEDVGTIRDALELVAEANRIAGLLNAAAGAPDTAAVGQISSEFVLSNNGLVNALNHFRDRLDPLTLESGDLLIAFGTGDNSIFAIRGKYLEAEAASQAALAQSRAAVTTMSEEVGRLVALAETEAAASEKSARLVVTQSRYFMFAVCGVSVVLSLLIGWLLVSRQVVQRITGLAETMGVIADGDLQTEVDTSGADEISTMARTVEVFRENGLEVERLREEQRRAEARSAEERRTAMLNLADTFEKSVKAIVDQVGRSAEDMERSSETMVNASEQVKSESTGVRSIAEATSTNVNTMAAAAEELAASVQEISVNISETTRVAQQAADKAQTTDRIVASLDEESQKIGEVVGLITDIAEQTNLLALNATIEAARAGDAGKGFAVVASEVKNLATQTAKATEEISNQINAVQANTTQAVDAIREIGTLIGDMTEKMVAVSSAVEEQGASTDEIARSSSEAAQSTNQVSSTMEGMMGVAGEAGTTADQVLSAAKGVATQAQSLNREVETFLNKVRSGT</sequence>
<feature type="transmembrane region" description="Helical" evidence="5">
    <location>
        <begin position="501"/>
        <end position="522"/>
    </location>
</feature>
<dbReference type="InterPro" id="IPR004089">
    <property type="entry name" value="MCPsignal_dom"/>
</dbReference>
<dbReference type="SUPFAM" id="SSF58104">
    <property type="entry name" value="Methyl-accepting chemotaxis protein (MCP) signaling domain"/>
    <property type="match status" value="1"/>
</dbReference>
<evidence type="ECO:0000256" key="3">
    <source>
        <dbReference type="PROSITE-ProRule" id="PRU00284"/>
    </source>
</evidence>
<feature type="transmembrane region" description="Helical" evidence="5">
    <location>
        <begin position="34"/>
        <end position="56"/>
    </location>
</feature>
<dbReference type="Pfam" id="PF00672">
    <property type="entry name" value="HAMP"/>
    <property type="match status" value="1"/>
</dbReference>
<feature type="region of interest" description="Disordered" evidence="4">
    <location>
        <begin position="1"/>
        <end position="24"/>
    </location>
</feature>
<dbReference type="SMART" id="SM00283">
    <property type="entry name" value="MA"/>
    <property type="match status" value="1"/>
</dbReference>
<dbReference type="SMART" id="SM00304">
    <property type="entry name" value="HAMP"/>
    <property type="match status" value="1"/>
</dbReference>
<comment type="similarity">
    <text evidence="2">Belongs to the methyl-accepting chemotaxis (MCP) protein family.</text>
</comment>
<feature type="domain" description="Methyl-accepting transducer" evidence="6">
    <location>
        <begin position="617"/>
        <end position="839"/>
    </location>
</feature>
<evidence type="ECO:0000256" key="4">
    <source>
        <dbReference type="SAM" id="MobiDB-lite"/>
    </source>
</evidence>
<dbReference type="Gene3D" id="6.10.340.10">
    <property type="match status" value="1"/>
</dbReference>
<dbReference type="GO" id="GO:0007165">
    <property type="term" value="P:signal transduction"/>
    <property type="evidence" value="ECO:0007669"/>
    <property type="project" value="UniProtKB-KW"/>
</dbReference>
<dbReference type="PROSITE" id="PS50885">
    <property type="entry name" value="HAMP"/>
    <property type="match status" value="1"/>
</dbReference>
<proteinExistence type="inferred from homology"/>
<dbReference type="Pfam" id="PF00015">
    <property type="entry name" value="MCPsignal"/>
    <property type="match status" value="1"/>
</dbReference>
<dbReference type="EMBL" id="CP102480">
    <property type="protein sequence ID" value="UUX51975.1"/>
    <property type="molecule type" value="Genomic_DNA"/>
</dbReference>
<evidence type="ECO:0000313" key="9">
    <source>
        <dbReference type="Proteomes" id="UP001060336"/>
    </source>
</evidence>
<evidence type="ECO:0000313" key="8">
    <source>
        <dbReference type="EMBL" id="UUX51975.1"/>
    </source>
</evidence>
<dbReference type="InterPro" id="IPR038188">
    <property type="entry name" value="TorS_sensor_sf"/>
</dbReference>
<reference evidence="8" key="1">
    <citation type="submission" date="2022-08" db="EMBL/GenBank/DDBJ databases">
        <title>Nisaea acidiphila sp. nov., isolated from a marine algal debris and emended description of the genus Nisaea Urios et al. 2008.</title>
        <authorList>
            <person name="Kwon K."/>
        </authorList>
    </citation>
    <scope>NUCLEOTIDE SEQUENCE</scope>
    <source>
        <strain evidence="8">MEBiC11861</strain>
    </source>
</reference>
<keyword evidence="5" id="KW-0472">Membrane</keyword>
<evidence type="ECO:0000256" key="1">
    <source>
        <dbReference type="ARBA" id="ARBA00023224"/>
    </source>
</evidence>
<evidence type="ECO:0000256" key="5">
    <source>
        <dbReference type="SAM" id="Phobius"/>
    </source>
</evidence>
<evidence type="ECO:0000259" key="6">
    <source>
        <dbReference type="PROSITE" id="PS50111"/>
    </source>
</evidence>
<accession>A0A9J7AX72</accession>
<keyword evidence="1 3" id="KW-0807">Transducer</keyword>
<gene>
    <name evidence="8" type="ORF">NUH88_09775</name>
</gene>
<dbReference type="InterPro" id="IPR003660">
    <property type="entry name" value="HAMP_dom"/>
</dbReference>
<dbReference type="PANTHER" id="PTHR32089">
    <property type="entry name" value="METHYL-ACCEPTING CHEMOTAXIS PROTEIN MCPB"/>
    <property type="match status" value="1"/>
</dbReference>
<feature type="domain" description="HAMP" evidence="7">
    <location>
        <begin position="524"/>
        <end position="576"/>
    </location>
</feature>
<keyword evidence="9" id="KW-1185">Reference proteome</keyword>
<feature type="compositionally biased region" description="Acidic residues" evidence="4">
    <location>
        <begin position="1"/>
        <end position="17"/>
    </location>
</feature>
<organism evidence="8 9">
    <name type="scientific">Nisaea acidiphila</name>
    <dbReference type="NCBI Taxonomy" id="1862145"/>
    <lineage>
        <taxon>Bacteria</taxon>
        <taxon>Pseudomonadati</taxon>
        <taxon>Pseudomonadota</taxon>
        <taxon>Alphaproteobacteria</taxon>
        <taxon>Rhodospirillales</taxon>
        <taxon>Thalassobaculaceae</taxon>
        <taxon>Nisaea</taxon>
    </lineage>
</organism>
<dbReference type="RefSeq" id="WP_257771771.1">
    <property type="nucleotide sequence ID" value="NZ_CP102480.1"/>
</dbReference>
<evidence type="ECO:0000259" key="7">
    <source>
        <dbReference type="PROSITE" id="PS50885"/>
    </source>
</evidence>
<dbReference type="Proteomes" id="UP001060336">
    <property type="component" value="Chromosome"/>
</dbReference>
<keyword evidence="5" id="KW-1133">Transmembrane helix</keyword>
<dbReference type="PROSITE" id="PS50111">
    <property type="entry name" value="CHEMOTAXIS_TRANSDUC_2"/>
    <property type="match status" value="1"/>
</dbReference>
<dbReference type="AlphaFoldDB" id="A0A9J7AX72"/>
<dbReference type="Gene3D" id="1.20.58.920">
    <property type="match status" value="2"/>
</dbReference>